<dbReference type="PROSITE" id="PS00941">
    <property type="entry name" value="CARBOXYLESTERASE_B_2"/>
    <property type="match status" value="1"/>
</dbReference>
<dbReference type="InterPro" id="IPR019826">
    <property type="entry name" value="Carboxylesterase_B_AS"/>
</dbReference>
<dbReference type="InterPro" id="IPR050309">
    <property type="entry name" value="Type-B_Carboxylest/Lipase"/>
</dbReference>
<evidence type="ECO:0000313" key="6">
    <source>
        <dbReference type="Proteomes" id="UP001610334"/>
    </source>
</evidence>
<comment type="similarity">
    <text evidence="1 3">Belongs to the type-B carboxylesterase/lipase family.</text>
</comment>
<dbReference type="InterPro" id="IPR019819">
    <property type="entry name" value="Carboxylesterase_B_CS"/>
</dbReference>
<feature type="chain" id="PRO_5044995290" description="Carboxylic ester hydrolase" evidence="3">
    <location>
        <begin position="26"/>
        <end position="551"/>
    </location>
</feature>
<name>A0ABR4HH04_9EURO</name>
<protein>
    <recommendedName>
        <fullName evidence="3">Carboxylic ester hydrolase</fullName>
        <ecNumber evidence="3">3.1.1.-</ecNumber>
    </recommendedName>
</protein>
<proteinExistence type="inferred from homology"/>
<evidence type="ECO:0000256" key="1">
    <source>
        <dbReference type="ARBA" id="ARBA00005964"/>
    </source>
</evidence>
<gene>
    <name evidence="5" type="ORF">BJX63DRAFT_391461</name>
</gene>
<accession>A0ABR4HH04</accession>
<evidence type="ECO:0000256" key="2">
    <source>
        <dbReference type="ARBA" id="ARBA00022801"/>
    </source>
</evidence>
<evidence type="ECO:0000259" key="4">
    <source>
        <dbReference type="Pfam" id="PF00135"/>
    </source>
</evidence>
<dbReference type="Gene3D" id="3.40.50.1820">
    <property type="entry name" value="alpha/beta hydrolase"/>
    <property type="match status" value="1"/>
</dbReference>
<dbReference type="SUPFAM" id="SSF53474">
    <property type="entry name" value="alpha/beta-Hydrolases"/>
    <property type="match status" value="1"/>
</dbReference>
<organism evidence="5 6">
    <name type="scientific">Aspergillus granulosus</name>
    <dbReference type="NCBI Taxonomy" id="176169"/>
    <lineage>
        <taxon>Eukaryota</taxon>
        <taxon>Fungi</taxon>
        <taxon>Dikarya</taxon>
        <taxon>Ascomycota</taxon>
        <taxon>Pezizomycotina</taxon>
        <taxon>Eurotiomycetes</taxon>
        <taxon>Eurotiomycetidae</taxon>
        <taxon>Eurotiales</taxon>
        <taxon>Aspergillaceae</taxon>
        <taxon>Aspergillus</taxon>
        <taxon>Aspergillus subgen. Nidulantes</taxon>
    </lineage>
</organism>
<feature type="signal peptide" evidence="3">
    <location>
        <begin position="1"/>
        <end position="25"/>
    </location>
</feature>
<evidence type="ECO:0000256" key="3">
    <source>
        <dbReference type="RuleBase" id="RU361235"/>
    </source>
</evidence>
<comment type="caution">
    <text evidence="5">The sequence shown here is derived from an EMBL/GenBank/DDBJ whole genome shotgun (WGS) entry which is preliminary data.</text>
</comment>
<reference evidence="5 6" key="1">
    <citation type="submission" date="2024-07" db="EMBL/GenBank/DDBJ databases">
        <title>Section-level genome sequencing and comparative genomics of Aspergillus sections Usti and Cavernicolus.</title>
        <authorList>
            <consortium name="Lawrence Berkeley National Laboratory"/>
            <person name="Nybo J.L."/>
            <person name="Vesth T.C."/>
            <person name="Theobald S."/>
            <person name="Frisvad J.C."/>
            <person name="Larsen T.O."/>
            <person name="Kjaerboelling I."/>
            <person name="Rothschild-Mancinelli K."/>
            <person name="Lyhne E.K."/>
            <person name="Kogle M.E."/>
            <person name="Barry K."/>
            <person name="Clum A."/>
            <person name="Na H."/>
            <person name="Ledsgaard L."/>
            <person name="Lin J."/>
            <person name="Lipzen A."/>
            <person name="Kuo A."/>
            <person name="Riley R."/>
            <person name="Mondo S."/>
            <person name="Labutti K."/>
            <person name="Haridas S."/>
            <person name="Pangalinan J."/>
            <person name="Salamov A.A."/>
            <person name="Simmons B.A."/>
            <person name="Magnuson J.K."/>
            <person name="Chen J."/>
            <person name="Drula E."/>
            <person name="Henrissat B."/>
            <person name="Wiebenga A."/>
            <person name="Lubbers R.J."/>
            <person name="Gomes A.C."/>
            <person name="Makela M.R."/>
            <person name="Stajich J."/>
            <person name="Grigoriev I.V."/>
            <person name="Mortensen U.H."/>
            <person name="De Vries R.P."/>
            <person name="Baker S.E."/>
            <person name="Andersen M.R."/>
        </authorList>
    </citation>
    <scope>NUCLEOTIDE SEQUENCE [LARGE SCALE GENOMIC DNA]</scope>
    <source>
        <strain evidence="5 6">CBS 588.65</strain>
    </source>
</reference>
<dbReference type="EC" id="3.1.1.-" evidence="3"/>
<dbReference type="PANTHER" id="PTHR11559">
    <property type="entry name" value="CARBOXYLESTERASE"/>
    <property type="match status" value="1"/>
</dbReference>
<evidence type="ECO:0000313" key="5">
    <source>
        <dbReference type="EMBL" id="KAL2814762.1"/>
    </source>
</evidence>
<dbReference type="InterPro" id="IPR029058">
    <property type="entry name" value="AB_hydrolase_fold"/>
</dbReference>
<dbReference type="Proteomes" id="UP001610334">
    <property type="component" value="Unassembled WGS sequence"/>
</dbReference>
<keyword evidence="6" id="KW-1185">Reference proteome</keyword>
<sequence>MTRSPTQTMLANLVVLTVLFAIVSASQIVVDLGYAQYRGQDLSNGVAQWLGIRYAAPPLGPLRFSAPQDPDEVDGIQDAYQHGPVCIPTGRYPIPEGASEDCLFLDVYAPARSRERSTRLLPVYVFIQGGGFNSNGNPYYNGTGLIQASDMGMVIVTFNYRVGPYGFLSGAEVREGGSLNNGLKDQIQVLRWVQRHIEEFGGDPNHVVIGGDSAGGASVTLLLSAYNGRDDGLFHAAAAESQSFAQMYTVDEAQFAYDNLVNRTGCNMAEDTLDCLRGLDIAALQRQNFATPLPGALEPPLYFYAPVVDDDLVPDYTYLMFEEGRFIQVPVIFGDVTNEGTTFTPKNLTSITDVNNFLRNQFPAIRSRHLARIEDYYLQNVNSTQPYPNATRYWRPASNAYGELRYNCPGIAMSTAYANANVPSWNYHYSVLDPEDEASGDGVYHVVELNAIWGPDNVYYSAEVGSPPPASYYTSNAPIIPVMQGYWMSFIRSFDPNTFRYPGSPRWETWGRGDAGRRLFIRTGETRMESVPEDQRERCEYLISIGVELTQ</sequence>
<feature type="domain" description="Carboxylesterase type B" evidence="4">
    <location>
        <begin position="29"/>
        <end position="531"/>
    </location>
</feature>
<keyword evidence="2 3" id="KW-0378">Hydrolase</keyword>
<dbReference type="GO" id="GO:0016787">
    <property type="term" value="F:hydrolase activity"/>
    <property type="evidence" value="ECO:0007669"/>
    <property type="project" value="UniProtKB-KW"/>
</dbReference>
<dbReference type="Pfam" id="PF00135">
    <property type="entry name" value="COesterase"/>
    <property type="match status" value="1"/>
</dbReference>
<dbReference type="InterPro" id="IPR002018">
    <property type="entry name" value="CarbesteraseB"/>
</dbReference>
<keyword evidence="3" id="KW-0732">Signal</keyword>
<dbReference type="PROSITE" id="PS00122">
    <property type="entry name" value="CARBOXYLESTERASE_B_1"/>
    <property type="match status" value="1"/>
</dbReference>
<dbReference type="EMBL" id="JBFXLT010000031">
    <property type="protein sequence ID" value="KAL2814762.1"/>
    <property type="molecule type" value="Genomic_DNA"/>
</dbReference>